<dbReference type="InterPro" id="IPR000182">
    <property type="entry name" value="GNAT_dom"/>
</dbReference>
<proteinExistence type="predicted"/>
<comment type="caution">
    <text evidence="2">The sequence shown here is derived from an EMBL/GenBank/DDBJ whole genome shotgun (WGS) entry which is preliminary data.</text>
</comment>
<keyword evidence="2" id="KW-0808">Transferase</keyword>
<gene>
    <name evidence="2" type="ORF">FHS42_003794</name>
</gene>
<sequence length="197" mass="21542">MRAGGGYAMFAILLGDDGAELRPLEPWNAEEYLTHLDRSRDHIGRYIGLADAATDLDSARAFLQSYADKTAADGGRIYGIWLDGTLVGGVLFRTFDAPAGTCEVGCWLEESVVGRGLVTRAIRVLIDWAVNDRAIYRVEWLADSANAASIKAAKRLGMARDGVLRGSYARGGGRRDIEVWSVLAPDWRKHRETSARG</sequence>
<feature type="domain" description="N-acetyltransferase" evidence="1">
    <location>
        <begin position="19"/>
        <end position="186"/>
    </location>
</feature>
<organism evidence="2 3">
    <name type="scientific">Streptomyces zagrosensis</name>
    <dbReference type="NCBI Taxonomy" id="1042984"/>
    <lineage>
        <taxon>Bacteria</taxon>
        <taxon>Bacillati</taxon>
        <taxon>Actinomycetota</taxon>
        <taxon>Actinomycetes</taxon>
        <taxon>Kitasatosporales</taxon>
        <taxon>Streptomycetaceae</taxon>
        <taxon>Streptomyces</taxon>
    </lineage>
</organism>
<evidence type="ECO:0000313" key="2">
    <source>
        <dbReference type="EMBL" id="MBB5936717.1"/>
    </source>
</evidence>
<dbReference type="PANTHER" id="PTHR43441:SF10">
    <property type="entry name" value="ACETYLTRANSFERASE"/>
    <property type="match status" value="1"/>
</dbReference>
<reference evidence="2 3" key="1">
    <citation type="submission" date="2020-08" db="EMBL/GenBank/DDBJ databases">
        <title>Genomic Encyclopedia of Type Strains, Phase III (KMG-III): the genomes of soil and plant-associated and newly described type strains.</title>
        <authorList>
            <person name="Whitman W."/>
        </authorList>
    </citation>
    <scope>NUCLEOTIDE SEQUENCE [LARGE SCALE GENOMIC DNA]</scope>
    <source>
        <strain evidence="2 3">CECT 8305</strain>
    </source>
</reference>
<dbReference type="EMBL" id="JACHJL010000009">
    <property type="protein sequence ID" value="MBB5936717.1"/>
    <property type="molecule type" value="Genomic_DNA"/>
</dbReference>
<name>A0A7W9QCK6_9ACTN</name>
<dbReference type="PROSITE" id="PS51186">
    <property type="entry name" value="GNAT"/>
    <property type="match status" value="1"/>
</dbReference>
<evidence type="ECO:0000259" key="1">
    <source>
        <dbReference type="PROSITE" id="PS51186"/>
    </source>
</evidence>
<keyword evidence="3" id="KW-1185">Reference proteome</keyword>
<dbReference type="FunFam" id="3.40.630.30:FF:000182">
    <property type="entry name" value="Putative acetyltransferase"/>
    <property type="match status" value="1"/>
</dbReference>
<dbReference type="InterPro" id="IPR016181">
    <property type="entry name" value="Acyl_CoA_acyltransferase"/>
</dbReference>
<dbReference type="InterPro" id="IPR051908">
    <property type="entry name" value="Ribosomal_N-acetyltransferase"/>
</dbReference>
<accession>A0A7W9QCK6</accession>
<dbReference type="GO" id="GO:0005737">
    <property type="term" value="C:cytoplasm"/>
    <property type="evidence" value="ECO:0007669"/>
    <property type="project" value="TreeGrafter"/>
</dbReference>
<evidence type="ECO:0000313" key="3">
    <source>
        <dbReference type="Proteomes" id="UP000588098"/>
    </source>
</evidence>
<dbReference type="PANTHER" id="PTHR43441">
    <property type="entry name" value="RIBOSOMAL-PROTEIN-SERINE ACETYLTRANSFERASE"/>
    <property type="match status" value="1"/>
</dbReference>
<dbReference type="SUPFAM" id="SSF55729">
    <property type="entry name" value="Acyl-CoA N-acyltransferases (Nat)"/>
    <property type="match status" value="1"/>
</dbReference>
<protein>
    <submittedName>
        <fullName evidence="2">RimJ/RimL family protein N-acetyltransferase</fullName>
    </submittedName>
</protein>
<dbReference type="GO" id="GO:1990189">
    <property type="term" value="F:protein N-terminal-serine acetyltransferase activity"/>
    <property type="evidence" value="ECO:0007669"/>
    <property type="project" value="TreeGrafter"/>
</dbReference>
<dbReference type="Gene3D" id="3.40.630.30">
    <property type="match status" value="1"/>
</dbReference>
<dbReference type="AlphaFoldDB" id="A0A7W9QCK6"/>
<dbReference type="Proteomes" id="UP000588098">
    <property type="component" value="Unassembled WGS sequence"/>
</dbReference>
<dbReference type="Pfam" id="PF13302">
    <property type="entry name" value="Acetyltransf_3"/>
    <property type="match status" value="1"/>
</dbReference>
<dbReference type="GO" id="GO:0008999">
    <property type="term" value="F:protein-N-terminal-alanine acetyltransferase activity"/>
    <property type="evidence" value="ECO:0007669"/>
    <property type="project" value="TreeGrafter"/>
</dbReference>